<name>A0A8J4EE68_9ACTN</name>
<accession>A0A8J4EE68</accession>
<protein>
    <submittedName>
        <fullName evidence="1">Uncharacterized protein</fullName>
    </submittedName>
</protein>
<organism evidence="1 2">
    <name type="scientific">Virgisporangium ochraceum</name>
    <dbReference type="NCBI Taxonomy" id="65505"/>
    <lineage>
        <taxon>Bacteria</taxon>
        <taxon>Bacillati</taxon>
        <taxon>Actinomycetota</taxon>
        <taxon>Actinomycetes</taxon>
        <taxon>Micromonosporales</taxon>
        <taxon>Micromonosporaceae</taxon>
        <taxon>Virgisporangium</taxon>
    </lineage>
</organism>
<keyword evidence="2" id="KW-1185">Reference proteome</keyword>
<evidence type="ECO:0000313" key="2">
    <source>
        <dbReference type="Proteomes" id="UP000635606"/>
    </source>
</evidence>
<sequence length="59" mass="6981">MVRDDARSNRYFDWARTHFQPHFMNEPAAPERYAAFLAQFTDEVGRPTADHLIAACRRR</sequence>
<dbReference type="RefSeq" id="WP_203931191.1">
    <property type="nucleotide sequence ID" value="NZ_BOPH01000088.1"/>
</dbReference>
<evidence type="ECO:0000313" key="1">
    <source>
        <dbReference type="EMBL" id="GIJ71308.1"/>
    </source>
</evidence>
<dbReference type="Proteomes" id="UP000635606">
    <property type="component" value="Unassembled WGS sequence"/>
</dbReference>
<comment type="caution">
    <text evidence="1">The sequence shown here is derived from an EMBL/GenBank/DDBJ whole genome shotgun (WGS) entry which is preliminary data.</text>
</comment>
<gene>
    <name evidence="1" type="ORF">Voc01_062250</name>
</gene>
<proteinExistence type="predicted"/>
<reference evidence="1" key="1">
    <citation type="submission" date="2021-01" db="EMBL/GenBank/DDBJ databases">
        <title>Whole genome shotgun sequence of Virgisporangium ochraceum NBRC 16418.</title>
        <authorList>
            <person name="Komaki H."/>
            <person name="Tamura T."/>
        </authorList>
    </citation>
    <scope>NUCLEOTIDE SEQUENCE</scope>
    <source>
        <strain evidence="1">NBRC 16418</strain>
    </source>
</reference>
<dbReference type="AlphaFoldDB" id="A0A8J4EE68"/>
<dbReference type="EMBL" id="BOPH01000088">
    <property type="protein sequence ID" value="GIJ71308.1"/>
    <property type="molecule type" value="Genomic_DNA"/>
</dbReference>